<evidence type="ECO:0000256" key="1">
    <source>
        <dbReference type="ARBA" id="ARBA00003330"/>
    </source>
</evidence>
<evidence type="ECO:0000313" key="15">
    <source>
        <dbReference type="Proteomes" id="UP000192472"/>
    </source>
</evidence>
<dbReference type="GO" id="GO:0005737">
    <property type="term" value="C:cytoplasm"/>
    <property type="evidence" value="ECO:0007669"/>
    <property type="project" value="TreeGrafter"/>
</dbReference>
<dbReference type="EMBL" id="FWYF01000002">
    <property type="protein sequence ID" value="SMD34491.1"/>
    <property type="molecule type" value="Genomic_DNA"/>
</dbReference>
<evidence type="ECO:0000256" key="2">
    <source>
        <dbReference type="ARBA" id="ARBA00013017"/>
    </source>
</evidence>
<dbReference type="RefSeq" id="WP_084372715.1">
    <property type="nucleotide sequence ID" value="NZ_FWYF01000002.1"/>
</dbReference>
<dbReference type="PROSITE" id="PS51352">
    <property type="entry name" value="THIOREDOXIN_2"/>
    <property type="match status" value="1"/>
</dbReference>
<keyword evidence="5" id="KW-0560">Oxidoreductase</keyword>
<evidence type="ECO:0000256" key="11">
    <source>
        <dbReference type="ARBA" id="ARBA00049091"/>
    </source>
</evidence>
<feature type="signal peptide" evidence="12">
    <location>
        <begin position="1"/>
        <end position="25"/>
    </location>
</feature>
<dbReference type="InterPro" id="IPR000866">
    <property type="entry name" value="AhpC/TSA"/>
</dbReference>
<evidence type="ECO:0000256" key="10">
    <source>
        <dbReference type="ARBA" id="ARBA00042639"/>
    </source>
</evidence>
<evidence type="ECO:0000256" key="8">
    <source>
        <dbReference type="ARBA" id="ARBA00032824"/>
    </source>
</evidence>
<keyword evidence="4" id="KW-0049">Antioxidant</keyword>
<dbReference type="PANTHER" id="PTHR42801">
    <property type="entry name" value="THIOREDOXIN-DEPENDENT PEROXIDE REDUCTASE"/>
    <property type="match status" value="1"/>
</dbReference>
<keyword evidence="6" id="KW-1015">Disulfide bond</keyword>
<comment type="catalytic activity">
    <reaction evidence="11">
        <text>a hydroperoxide + [thioredoxin]-dithiol = an alcohol + [thioredoxin]-disulfide + H2O</text>
        <dbReference type="Rhea" id="RHEA:62620"/>
        <dbReference type="Rhea" id="RHEA-COMP:10698"/>
        <dbReference type="Rhea" id="RHEA-COMP:10700"/>
        <dbReference type="ChEBI" id="CHEBI:15377"/>
        <dbReference type="ChEBI" id="CHEBI:29950"/>
        <dbReference type="ChEBI" id="CHEBI:30879"/>
        <dbReference type="ChEBI" id="CHEBI:35924"/>
        <dbReference type="ChEBI" id="CHEBI:50058"/>
        <dbReference type="EC" id="1.11.1.24"/>
    </reaction>
</comment>
<dbReference type="Proteomes" id="UP000192472">
    <property type="component" value="Unassembled WGS sequence"/>
</dbReference>
<evidence type="ECO:0000256" key="12">
    <source>
        <dbReference type="SAM" id="SignalP"/>
    </source>
</evidence>
<dbReference type="GO" id="GO:0034599">
    <property type="term" value="P:cellular response to oxidative stress"/>
    <property type="evidence" value="ECO:0007669"/>
    <property type="project" value="TreeGrafter"/>
</dbReference>
<sequence length="200" mass="22551">MSVAKMKFGYALLIFVLLLVQNVLAQEAPFQLNEGDQALNFKGVDQNGKDFELYKALEKGPVVLMFYRGFWCPHCNKQLSQLEDSLNFITERGGIVVAVTPEKPESIAKTVDKTGASFKIIYDKNLSIMNTYHVAFKMEEALLKKYKKWGIDLDEANGDNGPSLPVPATYIIGQDKKILYAFFDPDYKKRATVGKILQNL</sequence>
<dbReference type="GO" id="GO:0008379">
    <property type="term" value="F:thioredoxin peroxidase activity"/>
    <property type="evidence" value="ECO:0007669"/>
    <property type="project" value="TreeGrafter"/>
</dbReference>
<evidence type="ECO:0000313" key="14">
    <source>
        <dbReference type="EMBL" id="SMD34491.1"/>
    </source>
</evidence>
<dbReference type="CDD" id="cd02970">
    <property type="entry name" value="PRX_like2"/>
    <property type="match status" value="1"/>
</dbReference>
<dbReference type="OrthoDB" id="9809746at2"/>
<feature type="chain" id="PRO_5012438903" description="thioredoxin-dependent peroxiredoxin" evidence="12">
    <location>
        <begin position="26"/>
        <end position="200"/>
    </location>
</feature>
<proteinExistence type="inferred from homology"/>
<evidence type="ECO:0000256" key="5">
    <source>
        <dbReference type="ARBA" id="ARBA00023002"/>
    </source>
</evidence>
<feature type="domain" description="Thioredoxin" evidence="13">
    <location>
        <begin position="32"/>
        <end position="200"/>
    </location>
</feature>
<evidence type="ECO:0000256" key="7">
    <source>
        <dbReference type="ARBA" id="ARBA00023284"/>
    </source>
</evidence>
<evidence type="ECO:0000256" key="6">
    <source>
        <dbReference type="ARBA" id="ARBA00023157"/>
    </source>
</evidence>
<evidence type="ECO:0000256" key="3">
    <source>
        <dbReference type="ARBA" id="ARBA00022559"/>
    </source>
</evidence>
<comment type="similarity">
    <text evidence="9">Belongs to the peroxiredoxin family. BCP/PrxQ subfamily.</text>
</comment>
<keyword evidence="3" id="KW-0575">Peroxidase</keyword>
<dbReference type="EC" id="1.11.1.24" evidence="2"/>
<dbReference type="InterPro" id="IPR013766">
    <property type="entry name" value="Thioredoxin_domain"/>
</dbReference>
<evidence type="ECO:0000256" key="9">
    <source>
        <dbReference type="ARBA" id="ARBA00038489"/>
    </source>
</evidence>
<keyword evidence="12" id="KW-0732">Signal</keyword>
<evidence type="ECO:0000259" key="13">
    <source>
        <dbReference type="PROSITE" id="PS51352"/>
    </source>
</evidence>
<evidence type="ECO:0000256" key="4">
    <source>
        <dbReference type="ARBA" id="ARBA00022862"/>
    </source>
</evidence>
<dbReference type="Gene3D" id="3.40.30.10">
    <property type="entry name" value="Glutaredoxin"/>
    <property type="match status" value="1"/>
</dbReference>
<keyword evidence="7" id="KW-0676">Redox-active center</keyword>
<keyword evidence="15" id="KW-1185">Reference proteome</keyword>
<dbReference type="InterPro" id="IPR036249">
    <property type="entry name" value="Thioredoxin-like_sf"/>
</dbReference>
<organism evidence="14 15">
    <name type="scientific">Reichenbachiella faecimaris</name>
    <dbReference type="NCBI Taxonomy" id="692418"/>
    <lineage>
        <taxon>Bacteria</taxon>
        <taxon>Pseudomonadati</taxon>
        <taxon>Bacteroidota</taxon>
        <taxon>Cytophagia</taxon>
        <taxon>Cytophagales</taxon>
        <taxon>Reichenbachiellaceae</taxon>
        <taxon>Reichenbachiella</taxon>
    </lineage>
</organism>
<reference evidence="14 15" key="1">
    <citation type="submission" date="2017-04" db="EMBL/GenBank/DDBJ databases">
        <authorList>
            <person name="Afonso C.L."/>
            <person name="Miller P.J."/>
            <person name="Scott M.A."/>
            <person name="Spackman E."/>
            <person name="Goraichik I."/>
            <person name="Dimitrov K.M."/>
            <person name="Suarez D.L."/>
            <person name="Swayne D.E."/>
        </authorList>
    </citation>
    <scope>NUCLEOTIDE SEQUENCE [LARGE SCALE GENOMIC DNA]</scope>
    <source>
        <strain evidence="14 15">DSM 26133</strain>
    </source>
</reference>
<dbReference type="AlphaFoldDB" id="A0A1W2GD27"/>
<comment type="function">
    <text evidence="1">Thiol-specific peroxidase that catalyzes the reduction of hydrogen peroxide and organic hydroperoxides to water and alcohols, respectively. Plays a role in cell protection against oxidative stress by detoxifying peroxides and as sensor of hydrogen peroxide-mediated signaling events.</text>
</comment>
<dbReference type="Pfam" id="PF00578">
    <property type="entry name" value="AhpC-TSA"/>
    <property type="match status" value="1"/>
</dbReference>
<dbReference type="PANTHER" id="PTHR42801:SF7">
    <property type="entry name" value="SLL1159 PROTEIN"/>
    <property type="match status" value="1"/>
</dbReference>
<dbReference type="SUPFAM" id="SSF52833">
    <property type="entry name" value="Thioredoxin-like"/>
    <property type="match status" value="1"/>
</dbReference>
<accession>A0A1W2GD27</accession>
<name>A0A1W2GD27_REIFA</name>
<protein>
    <recommendedName>
        <fullName evidence="2">thioredoxin-dependent peroxiredoxin</fullName>
        <ecNumber evidence="2">1.11.1.24</ecNumber>
    </recommendedName>
    <alternativeName>
        <fullName evidence="8">Thioredoxin peroxidase</fullName>
    </alternativeName>
    <alternativeName>
        <fullName evidence="10">Thioredoxin-dependent peroxiredoxin Bcp</fullName>
    </alternativeName>
</protein>
<gene>
    <name evidence="14" type="ORF">SAMN04488029_2038</name>
</gene>
<dbReference type="GO" id="GO:0045454">
    <property type="term" value="P:cell redox homeostasis"/>
    <property type="evidence" value="ECO:0007669"/>
    <property type="project" value="TreeGrafter"/>
</dbReference>
<dbReference type="STRING" id="692418.SAMN04488029_2038"/>
<dbReference type="InterPro" id="IPR050924">
    <property type="entry name" value="Peroxiredoxin_BCP/PrxQ"/>
</dbReference>